<feature type="transmembrane region" description="Helical" evidence="14">
    <location>
        <begin position="409"/>
        <end position="428"/>
    </location>
</feature>
<comment type="similarity">
    <text evidence="2 13">Belongs to the sodium:solute symporter (SSF) (TC 2.A.21) family.</text>
</comment>
<evidence type="ECO:0000313" key="15">
    <source>
        <dbReference type="EMBL" id="EFQ22514.1"/>
    </source>
</evidence>
<proteinExistence type="inferred from homology"/>
<gene>
    <name evidence="15" type="ORF">Apau_0074</name>
</gene>
<dbReference type="PaxDb" id="584708-Apau_0074"/>
<dbReference type="PROSITE" id="PS50283">
    <property type="entry name" value="NA_SOLUT_SYMP_3"/>
    <property type="match status" value="1"/>
</dbReference>
<keyword evidence="11" id="KW-0739">Sodium transport</keyword>
<feature type="transmembrane region" description="Helical" evidence="14">
    <location>
        <begin position="179"/>
        <end position="199"/>
    </location>
</feature>
<evidence type="ECO:0000256" key="7">
    <source>
        <dbReference type="ARBA" id="ARBA00022989"/>
    </source>
</evidence>
<evidence type="ECO:0000313" key="16">
    <source>
        <dbReference type="Proteomes" id="UP000005096"/>
    </source>
</evidence>
<keyword evidence="16" id="KW-1185">Reference proteome</keyword>
<evidence type="ECO:0000256" key="6">
    <source>
        <dbReference type="ARBA" id="ARBA00022847"/>
    </source>
</evidence>
<dbReference type="Gene3D" id="1.20.1730.10">
    <property type="entry name" value="Sodium/glucose cotransporter"/>
    <property type="match status" value="1"/>
</dbReference>
<evidence type="ECO:0000256" key="2">
    <source>
        <dbReference type="ARBA" id="ARBA00006434"/>
    </source>
</evidence>
<dbReference type="HOGENOM" id="CLU_018808_15_3_0"/>
<feature type="transmembrane region" description="Helical" evidence="14">
    <location>
        <begin position="117"/>
        <end position="141"/>
    </location>
</feature>
<accession>E3CW56</accession>
<feature type="transmembrane region" description="Helical" evidence="14">
    <location>
        <begin position="219"/>
        <end position="238"/>
    </location>
</feature>
<evidence type="ECO:0000256" key="8">
    <source>
        <dbReference type="ARBA" id="ARBA00023053"/>
    </source>
</evidence>
<evidence type="ECO:0000256" key="14">
    <source>
        <dbReference type="SAM" id="Phobius"/>
    </source>
</evidence>
<evidence type="ECO:0000256" key="3">
    <source>
        <dbReference type="ARBA" id="ARBA00022448"/>
    </source>
</evidence>
<keyword evidence="3" id="KW-0813">Transport</keyword>
<dbReference type="STRING" id="584708.Apau_0074"/>
<dbReference type="InterPro" id="IPR050277">
    <property type="entry name" value="Sodium:Solute_Symporter"/>
</dbReference>
<protein>
    <submittedName>
        <fullName evidence="15">Na+/solute symporter</fullName>
    </submittedName>
</protein>
<comment type="catalytic activity">
    <reaction evidence="12">
        <text>L-proline(in) + Na(+)(in) = L-proline(out) + Na(+)(out)</text>
        <dbReference type="Rhea" id="RHEA:28967"/>
        <dbReference type="ChEBI" id="CHEBI:29101"/>
        <dbReference type="ChEBI" id="CHEBI:60039"/>
    </reaction>
</comment>
<keyword evidence="7 14" id="KW-1133">Transmembrane helix</keyword>
<evidence type="ECO:0000256" key="11">
    <source>
        <dbReference type="ARBA" id="ARBA00023201"/>
    </source>
</evidence>
<dbReference type="Proteomes" id="UP000005096">
    <property type="component" value="Chromosome"/>
</dbReference>
<organism evidence="15 16">
    <name type="scientific">Aminomonas paucivorans DSM 12260</name>
    <dbReference type="NCBI Taxonomy" id="584708"/>
    <lineage>
        <taxon>Bacteria</taxon>
        <taxon>Thermotogati</taxon>
        <taxon>Synergistota</taxon>
        <taxon>Synergistia</taxon>
        <taxon>Synergistales</taxon>
        <taxon>Synergistaceae</taxon>
        <taxon>Aminomonas</taxon>
    </lineage>
</organism>
<evidence type="ECO:0000256" key="9">
    <source>
        <dbReference type="ARBA" id="ARBA00023065"/>
    </source>
</evidence>
<dbReference type="EMBL" id="CM001022">
    <property type="protein sequence ID" value="EFQ22514.1"/>
    <property type="molecule type" value="Genomic_DNA"/>
</dbReference>
<dbReference type="Pfam" id="PF00474">
    <property type="entry name" value="SSF"/>
    <property type="match status" value="1"/>
</dbReference>
<keyword evidence="8" id="KW-0915">Sodium</keyword>
<feature type="transmembrane region" description="Helical" evidence="14">
    <location>
        <begin position="147"/>
        <end position="167"/>
    </location>
</feature>
<dbReference type="InterPro" id="IPR038377">
    <property type="entry name" value="Na/Glc_symporter_sf"/>
</dbReference>
<dbReference type="PANTHER" id="PTHR48086">
    <property type="entry name" value="SODIUM/PROLINE SYMPORTER-RELATED"/>
    <property type="match status" value="1"/>
</dbReference>
<dbReference type="GO" id="GO:0015293">
    <property type="term" value="F:symporter activity"/>
    <property type="evidence" value="ECO:0007669"/>
    <property type="project" value="UniProtKB-KW"/>
</dbReference>
<dbReference type="InterPro" id="IPR001734">
    <property type="entry name" value="Na/solute_symporter"/>
</dbReference>
<keyword evidence="5 14" id="KW-0812">Transmembrane</keyword>
<keyword evidence="9" id="KW-0406">Ion transport</keyword>
<comment type="subcellular location">
    <subcellularLocation>
        <location evidence="1">Cell membrane</location>
        <topology evidence="1">Multi-pass membrane protein</topology>
    </subcellularLocation>
</comment>
<reference evidence="15 16" key="1">
    <citation type="journal article" date="2010" name="Stand. Genomic Sci.">
        <title>Non-contiguous finished genome sequence of Aminomonas paucivorans type strain (GLU-3).</title>
        <authorList>
            <person name="Pitluck S."/>
            <person name="Yasawong M."/>
            <person name="Held B."/>
            <person name="Lapidus A."/>
            <person name="Nolan M."/>
            <person name="Copeland A."/>
            <person name="Lucas S."/>
            <person name="Del Rio T.G."/>
            <person name="Tice H."/>
            <person name="Cheng J.F."/>
            <person name="Chertkov O."/>
            <person name="Goodwin L."/>
            <person name="Tapia R."/>
            <person name="Han C."/>
            <person name="Liolios K."/>
            <person name="Ivanova N."/>
            <person name="Mavromatis K."/>
            <person name="Ovchinnikova G."/>
            <person name="Pati A."/>
            <person name="Chen A."/>
            <person name="Palaniappan K."/>
            <person name="Land M."/>
            <person name="Hauser L."/>
            <person name="Chang Y.J."/>
            <person name="Jeffries C.D."/>
            <person name="Pukall R."/>
            <person name="Spring S."/>
            <person name="Rohde M."/>
            <person name="Sikorski J."/>
            <person name="Goker M."/>
            <person name="Woyke T."/>
            <person name="Bristow J."/>
            <person name="Eisen J.A."/>
            <person name="Markowitz V."/>
            <person name="Hugenholtz P."/>
            <person name="Kyrpides N.C."/>
            <person name="Klenk H.P."/>
        </authorList>
    </citation>
    <scope>NUCLEOTIDE SEQUENCE [LARGE SCALE GENOMIC DNA]</scope>
    <source>
        <strain evidence="15 16">DSM 12260</strain>
    </source>
</reference>
<sequence>MLSAMDNVLIGLFVILVLGIGYYFSKRNKDMESFFLANRSLPWSLVVGTLAASWYGGIGVVGTVGYAAVYGISTWTIWSIGAHLIRMPLALWVGPRIQIRTDITVPDLLESLYGRRVALLGAVLMFFVCAQIGEITAVGYIGEAAWGVSNILAGTLMVALVIVLTIWGGLMGVAVTDMIMFFCMVFGVTMVFPGLYADIGGWAGLRNALGENAKLLHPTAGMGFWKAVMLVIFCLSPYADPTFYQRFSASTSPKVGRRALLTCFCIWIAFDIVICTSGVIARALYPDMQPEVAYVKMVLENLPVGVRAFFIVGLIGAIVSTLDSYYLVGGATLANDIFARLKGTGKLSQKAILTYTRVAVVLLGIIGLSLAFRFKLVYDAFLFIASIWMSAAFVPIVGGLVFKGRITEMGGLLAMIVGGGTFGLLKAFPGITEIEPLVLSLPASLIVWLVGNRIGKPRNAAFLQD</sequence>
<dbReference type="GO" id="GO:0005886">
    <property type="term" value="C:plasma membrane"/>
    <property type="evidence" value="ECO:0007669"/>
    <property type="project" value="UniProtKB-SubCell"/>
</dbReference>
<dbReference type="PANTHER" id="PTHR48086:SF3">
    <property type="entry name" value="SODIUM_PROLINE SYMPORTER"/>
    <property type="match status" value="1"/>
</dbReference>
<feature type="transmembrane region" description="Helical" evidence="14">
    <location>
        <begin position="6"/>
        <end position="24"/>
    </location>
</feature>
<feature type="transmembrane region" description="Helical" evidence="14">
    <location>
        <begin position="355"/>
        <end position="374"/>
    </location>
</feature>
<feature type="transmembrane region" description="Helical" evidence="14">
    <location>
        <begin position="380"/>
        <end position="402"/>
    </location>
</feature>
<feature type="transmembrane region" description="Helical" evidence="14">
    <location>
        <begin position="45"/>
        <end position="69"/>
    </location>
</feature>
<dbReference type="RefSeq" id="WP_006299653.1">
    <property type="nucleotide sequence ID" value="NZ_CM001022.1"/>
</dbReference>
<dbReference type="eggNOG" id="COG0591">
    <property type="taxonomic scope" value="Bacteria"/>
</dbReference>
<feature type="transmembrane region" description="Helical" evidence="14">
    <location>
        <begin position="305"/>
        <end position="334"/>
    </location>
</feature>
<evidence type="ECO:0000256" key="10">
    <source>
        <dbReference type="ARBA" id="ARBA00023136"/>
    </source>
</evidence>
<name>E3CW56_9BACT</name>
<evidence type="ECO:0000256" key="12">
    <source>
        <dbReference type="ARBA" id="ARBA00033708"/>
    </source>
</evidence>
<dbReference type="CDD" id="cd10322">
    <property type="entry name" value="SLC5sbd"/>
    <property type="match status" value="1"/>
</dbReference>
<evidence type="ECO:0000256" key="4">
    <source>
        <dbReference type="ARBA" id="ARBA00022475"/>
    </source>
</evidence>
<evidence type="ECO:0000256" key="1">
    <source>
        <dbReference type="ARBA" id="ARBA00004651"/>
    </source>
</evidence>
<dbReference type="AlphaFoldDB" id="E3CW56"/>
<keyword evidence="4" id="KW-1003">Cell membrane</keyword>
<evidence type="ECO:0000256" key="13">
    <source>
        <dbReference type="RuleBase" id="RU362091"/>
    </source>
</evidence>
<keyword evidence="6" id="KW-0769">Symport</keyword>
<dbReference type="OrthoDB" id="773at2"/>
<dbReference type="GO" id="GO:0006814">
    <property type="term" value="P:sodium ion transport"/>
    <property type="evidence" value="ECO:0007669"/>
    <property type="project" value="UniProtKB-KW"/>
</dbReference>
<evidence type="ECO:0000256" key="5">
    <source>
        <dbReference type="ARBA" id="ARBA00022692"/>
    </source>
</evidence>
<feature type="transmembrane region" description="Helical" evidence="14">
    <location>
        <begin position="259"/>
        <end position="285"/>
    </location>
</feature>
<keyword evidence="10 14" id="KW-0472">Membrane</keyword>